<feature type="transmembrane region" description="Helical" evidence="14">
    <location>
        <begin position="47"/>
        <end position="64"/>
    </location>
</feature>
<feature type="transmembrane region" description="Helical" evidence="14">
    <location>
        <begin position="115"/>
        <end position="134"/>
    </location>
</feature>
<dbReference type="PANTHER" id="PTHR21624">
    <property type="entry name" value="STEROL DESATURASE-RELATED PROTEIN"/>
    <property type="match status" value="1"/>
</dbReference>
<organism evidence="17 18">
    <name type="scientific">Geodia barretti</name>
    <name type="common">Barrett's horny sponge</name>
    <dbReference type="NCBI Taxonomy" id="519541"/>
    <lineage>
        <taxon>Eukaryota</taxon>
        <taxon>Metazoa</taxon>
        <taxon>Porifera</taxon>
        <taxon>Demospongiae</taxon>
        <taxon>Heteroscleromorpha</taxon>
        <taxon>Tetractinellida</taxon>
        <taxon>Astrophorina</taxon>
        <taxon>Geodiidae</taxon>
        <taxon>Geodia</taxon>
    </lineage>
</organism>
<evidence type="ECO:0000256" key="5">
    <source>
        <dbReference type="ARBA" id="ARBA00022989"/>
    </source>
</evidence>
<feature type="transmembrane region" description="Helical" evidence="14">
    <location>
        <begin position="341"/>
        <end position="364"/>
    </location>
</feature>
<name>A0AA35TUG4_GEOBA</name>
<reference evidence="17" key="1">
    <citation type="submission" date="2023-03" db="EMBL/GenBank/DDBJ databases">
        <authorList>
            <person name="Steffen K."/>
            <person name="Cardenas P."/>
        </authorList>
    </citation>
    <scope>NUCLEOTIDE SEQUENCE</scope>
</reference>
<dbReference type="InterPro" id="IPR006694">
    <property type="entry name" value="Fatty_acid_hydroxylase"/>
</dbReference>
<dbReference type="InterPro" id="IPR056853">
    <property type="entry name" value="AGMP_C"/>
</dbReference>
<sequence>MENVTTLTAARLAGKMMREVRPLFYLELPSTSSFQHVTEVPDYSKQVTPYFFAMIFLEVFIRWMKGMPRVRFNSSIDSLSAGLFLLLTKVLMGSIDISLYVWVHSRFCMYELPWDSALTWIVALLGVDCGYYWFHRMAHEVNLIWAAHQVHHSSDDFTLSSALRQPISTVFFSMFVYLPLALFLPPSLYFTHKQFNLLYQFWIHTEVVDRLGVLEWVLNTPSHHRVHHGRNPYCIDCNYAGVLIIWDRMFGTFQPELREEKVVYGLVHPLSSWNPFWAQIHHYVYIARRLVRGEKGDGLAFKLQFLFKGPGWSPGKPRLGLRQDIPQVSPDEKPYDPTVPFWLNVYVAIHFVILLIIATVMRIIRQGLPWLQTVALVSYCMFSLTCLGLFLERNPRVVPMEMTRLAVLLTALTQSSTVFAGASSVSLVFSHPVILMIPVATSLALWSFKLLSGHVLTTDPQQLRPIDETKLCANGHSYPTFCVTTRFLIYISV</sequence>
<keyword evidence="5 14" id="KW-1133">Transmembrane helix</keyword>
<comment type="caution">
    <text evidence="17">The sequence shown here is derived from an EMBL/GenBank/DDBJ whole genome shotgun (WGS) entry which is preliminary data.</text>
</comment>
<keyword evidence="4" id="KW-0256">Endoplasmic reticulum</keyword>
<keyword evidence="18" id="KW-1185">Reference proteome</keyword>
<feature type="transmembrane region" description="Helical" evidence="14">
    <location>
        <begin position="370"/>
        <end position="391"/>
    </location>
</feature>
<dbReference type="GO" id="GO:0050479">
    <property type="term" value="F:glyceryl-ether monooxygenase activity"/>
    <property type="evidence" value="ECO:0007669"/>
    <property type="project" value="UniProtKB-EC"/>
</dbReference>
<feature type="domain" description="Alkylglycerol monooxygenase C-terminal" evidence="16">
    <location>
        <begin position="343"/>
        <end position="419"/>
    </location>
</feature>
<dbReference type="InterPro" id="IPR051689">
    <property type="entry name" value="Sterol_desaturase/TMEM195"/>
</dbReference>
<dbReference type="GO" id="GO:0005789">
    <property type="term" value="C:endoplasmic reticulum membrane"/>
    <property type="evidence" value="ECO:0007669"/>
    <property type="project" value="UniProtKB-SubCell"/>
</dbReference>
<evidence type="ECO:0000256" key="13">
    <source>
        <dbReference type="ARBA" id="ARBA00047556"/>
    </source>
</evidence>
<comment type="subcellular location">
    <subcellularLocation>
        <location evidence="2">Endoplasmic reticulum membrane</location>
        <topology evidence="2">Multi-pass membrane protein</topology>
    </subcellularLocation>
</comment>
<dbReference type="AlphaFoldDB" id="A0AA35TUG4"/>
<feature type="transmembrane region" description="Helical" evidence="14">
    <location>
        <begin position="84"/>
        <end position="103"/>
    </location>
</feature>
<evidence type="ECO:0000259" key="16">
    <source>
        <dbReference type="Pfam" id="PF24858"/>
    </source>
</evidence>
<comment type="similarity">
    <text evidence="10">Belongs to the sterol desaturase family. TMEM195 subfamily.</text>
</comment>
<dbReference type="EC" id="1.14.16.5" evidence="11"/>
<dbReference type="PANTHER" id="PTHR21624:SF1">
    <property type="entry name" value="ALKYLGLYCEROL MONOOXYGENASE"/>
    <property type="match status" value="1"/>
</dbReference>
<dbReference type="GO" id="GO:0006643">
    <property type="term" value="P:membrane lipid metabolic process"/>
    <property type="evidence" value="ECO:0007669"/>
    <property type="project" value="TreeGrafter"/>
</dbReference>
<keyword evidence="3 14" id="KW-0812">Transmembrane</keyword>
<dbReference type="Pfam" id="PF24858">
    <property type="entry name" value="AGMP_C"/>
    <property type="match status" value="1"/>
</dbReference>
<keyword evidence="7" id="KW-0408">Iron</keyword>
<dbReference type="GO" id="GO:0008610">
    <property type="term" value="P:lipid biosynthetic process"/>
    <property type="evidence" value="ECO:0007669"/>
    <property type="project" value="InterPro"/>
</dbReference>
<keyword evidence="9 14" id="KW-0472">Membrane</keyword>
<dbReference type="EMBL" id="CASHTH010004204">
    <property type="protein sequence ID" value="CAI8054680.1"/>
    <property type="molecule type" value="Genomic_DNA"/>
</dbReference>
<evidence type="ECO:0000313" key="18">
    <source>
        <dbReference type="Proteomes" id="UP001174909"/>
    </source>
</evidence>
<gene>
    <name evidence="17" type="ORF">GBAR_LOCUS29827</name>
</gene>
<protein>
    <recommendedName>
        <fullName evidence="12">Alkylglycerol monooxygenase</fullName>
        <ecNumber evidence="11">1.14.16.5</ecNumber>
    </recommendedName>
</protein>
<dbReference type="Pfam" id="PF04116">
    <property type="entry name" value="FA_hydroxylase"/>
    <property type="match status" value="1"/>
</dbReference>
<evidence type="ECO:0000256" key="12">
    <source>
        <dbReference type="ARBA" id="ARBA00040992"/>
    </source>
</evidence>
<keyword evidence="17" id="KW-0503">Monooxygenase</keyword>
<dbReference type="Proteomes" id="UP001174909">
    <property type="component" value="Unassembled WGS sequence"/>
</dbReference>
<accession>A0AA35TUG4</accession>
<evidence type="ECO:0000256" key="10">
    <source>
        <dbReference type="ARBA" id="ARBA00038190"/>
    </source>
</evidence>
<feature type="non-terminal residue" evidence="17">
    <location>
        <position position="1"/>
    </location>
</feature>
<keyword evidence="6" id="KW-0560">Oxidoreductase</keyword>
<proteinExistence type="inferred from homology"/>
<evidence type="ECO:0000256" key="11">
    <source>
        <dbReference type="ARBA" id="ARBA00039026"/>
    </source>
</evidence>
<feature type="transmembrane region" description="Helical" evidence="14">
    <location>
        <begin position="428"/>
        <end position="448"/>
    </location>
</feature>
<comment type="cofactor">
    <cofactor evidence="1">
        <name>Fe cation</name>
        <dbReference type="ChEBI" id="CHEBI:24875"/>
    </cofactor>
</comment>
<evidence type="ECO:0000256" key="8">
    <source>
        <dbReference type="ARBA" id="ARBA00023098"/>
    </source>
</evidence>
<evidence type="ECO:0000256" key="3">
    <source>
        <dbReference type="ARBA" id="ARBA00022692"/>
    </source>
</evidence>
<feature type="transmembrane region" description="Helical" evidence="14">
    <location>
        <begin position="403"/>
        <end position="422"/>
    </location>
</feature>
<evidence type="ECO:0000259" key="15">
    <source>
        <dbReference type="Pfam" id="PF04116"/>
    </source>
</evidence>
<dbReference type="GO" id="GO:0005506">
    <property type="term" value="F:iron ion binding"/>
    <property type="evidence" value="ECO:0007669"/>
    <property type="project" value="InterPro"/>
</dbReference>
<evidence type="ECO:0000256" key="6">
    <source>
        <dbReference type="ARBA" id="ARBA00023002"/>
    </source>
</evidence>
<feature type="domain" description="Fatty acid hydroxylase" evidence="15">
    <location>
        <begin position="120"/>
        <end position="252"/>
    </location>
</feature>
<feature type="transmembrane region" description="Helical" evidence="14">
    <location>
        <begin position="167"/>
        <end position="190"/>
    </location>
</feature>
<comment type="catalytic activity">
    <reaction evidence="13">
        <text>1-O-(1,2-saturated-alkyl)-sn-glycerol + (6R)-L-erythro-5,6,7,8-tetrahydrobiopterin + O2 = a 1-(1-hydroxyalkyl)-sn-glycerol + (6R)-L-erythro-6,7-dihydrobiopterin + H2O</text>
        <dbReference type="Rhea" id="RHEA:36255"/>
        <dbReference type="ChEBI" id="CHEBI:15377"/>
        <dbReference type="ChEBI" id="CHEBI:15379"/>
        <dbReference type="ChEBI" id="CHEBI:43120"/>
        <dbReference type="ChEBI" id="CHEBI:59560"/>
        <dbReference type="ChEBI" id="CHEBI:73418"/>
        <dbReference type="ChEBI" id="CHEBI:83957"/>
        <dbReference type="EC" id="1.14.16.5"/>
    </reaction>
</comment>
<evidence type="ECO:0000256" key="2">
    <source>
        <dbReference type="ARBA" id="ARBA00004477"/>
    </source>
</evidence>
<evidence type="ECO:0000256" key="9">
    <source>
        <dbReference type="ARBA" id="ARBA00023136"/>
    </source>
</evidence>
<evidence type="ECO:0000256" key="1">
    <source>
        <dbReference type="ARBA" id="ARBA00001962"/>
    </source>
</evidence>
<evidence type="ECO:0000256" key="4">
    <source>
        <dbReference type="ARBA" id="ARBA00022824"/>
    </source>
</evidence>
<evidence type="ECO:0000256" key="7">
    <source>
        <dbReference type="ARBA" id="ARBA00023004"/>
    </source>
</evidence>
<evidence type="ECO:0000313" key="17">
    <source>
        <dbReference type="EMBL" id="CAI8054680.1"/>
    </source>
</evidence>
<evidence type="ECO:0000256" key="14">
    <source>
        <dbReference type="SAM" id="Phobius"/>
    </source>
</evidence>
<keyword evidence="8" id="KW-0443">Lipid metabolism</keyword>